<sequence length="98" mass="10530">MGRRRPRNGSAGGPPRVQGLSAHSRLPHSAWHAPSLPAAGQEGPARRTGRKPKYAQYEGFRPARREHAPAAAGPRQECADRPYGACTPYSSTPDSAYP</sequence>
<dbReference type="EMBL" id="RKQG01000001">
    <property type="protein sequence ID" value="RPE32199.1"/>
    <property type="molecule type" value="Genomic_DNA"/>
</dbReference>
<evidence type="ECO:0000313" key="3">
    <source>
        <dbReference type="EMBL" id="RPE32199.1"/>
    </source>
</evidence>
<reference evidence="4 5" key="1">
    <citation type="submission" date="2018-11" db="EMBL/GenBank/DDBJ databases">
        <title>Sequencing the genomes of 1000 actinobacteria strains.</title>
        <authorList>
            <person name="Klenk H.-P."/>
        </authorList>
    </citation>
    <scope>NUCLEOTIDE SEQUENCE [LARGE SCALE GENOMIC DNA]</scope>
    <source>
        <strain evidence="2 5">DSM 44780</strain>
        <strain evidence="3 4">DSM 44781</strain>
    </source>
</reference>
<name>A0A3N4RM24_9ACTN</name>
<accession>A0A8G1XA65</accession>
<evidence type="ECO:0000313" key="2">
    <source>
        <dbReference type="EMBL" id="ROR38475.1"/>
    </source>
</evidence>
<evidence type="ECO:0000313" key="4">
    <source>
        <dbReference type="Proteomes" id="UP000266906"/>
    </source>
</evidence>
<evidence type="ECO:0000256" key="1">
    <source>
        <dbReference type="SAM" id="MobiDB-lite"/>
    </source>
</evidence>
<organism evidence="3 4">
    <name type="scientific">Kitasatospora cineracea</name>
    <dbReference type="NCBI Taxonomy" id="88074"/>
    <lineage>
        <taxon>Bacteria</taxon>
        <taxon>Bacillati</taxon>
        <taxon>Actinomycetota</taxon>
        <taxon>Actinomycetes</taxon>
        <taxon>Kitasatosporales</taxon>
        <taxon>Streptomycetaceae</taxon>
        <taxon>Kitasatospora</taxon>
    </lineage>
</organism>
<dbReference type="AlphaFoldDB" id="A0A3N4RM24"/>
<dbReference type="Proteomes" id="UP000267408">
    <property type="component" value="Unassembled WGS sequence"/>
</dbReference>
<feature type="region of interest" description="Disordered" evidence="1">
    <location>
        <begin position="1"/>
        <end position="98"/>
    </location>
</feature>
<comment type="caution">
    <text evidence="3">The sequence shown here is derived from an EMBL/GenBank/DDBJ whole genome shotgun (WGS) entry which is preliminary data.</text>
</comment>
<keyword evidence="4" id="KW-1185">Reference proteome</keyword>
<dbReference type="EMBL" id="RJVJ01000002">
    <property type="protein sequence ID" value="ROR38475.1"/>
    <property type="molecule type" value="Genomic_DNA"/>
</dbReference>
<gene>
    <name evidence="3" type="ORF">EDD38_0445</name>
    <name evidence="2" type="ORF">EDD39_6657</name>
</gene>
<evidence type="ECO:0000313" key="5">
    <source>
        <dbReference type="Proteomes" id="UP000267408"/>
    </source>
</evidence>
<feature type="compositionally biased region" description="Polar residues" evidence="1">
    <location>
        <begin position="88"/>
        <end position="98"/>
    </location>
</feature>
<accession>A0A3N4RM24</accession>
<proteinExistence type="predicted"/>
<protein>
    <submittedName>
        <fullName evidence="3">Uncharacterized protein</fullName>
    </submittedName>
</protein>
<dbReference type="Proteomes" id="UP000266906">
    <property type="component" value="Unassembled WGS sequence"/>
</dbReference>